<gene>
    <name evidence="1" type="ORF">AGR4C_Cc120032</name>
</gene>
<sequence>MSASPSIEIDAHTPDTRKFRLTGERRNFRTTVASDAALLARTATVVRDRRHVANGGDHETGSLQSAKCRFTTGTRTANFNFKRLHAVFLSLLRAIFSSDLGSERGRLTRTLEALGTSRRPGNSIALCVGDGDHRVVEGRVDVRDARRDIFAFATANACGFLGHFIPFIDLFTAVTPAATPAIDPSPSFTPNSERLARTAPASPFRRTGKLLLLTSDSLRRTLTGAGVGVRALTADRKATTVTQAAVATEVHQTLDVHRRVATQVAFDLVVAVDGFADLKNFSIRQLMNALVSRKTDLVHDFLREFRTNPVNVGQRNNNALCSRDVDASDTCHVFSPWFQLPSGKW</sequence>
<dbReference type="EMBL" id="FBWC01000004">
    <property type="protein sequence ID" value="CUX09694.1"/>
    <property type="molecule type" value="Genomic_DNA"/>
</dbReference>
<reference evidence="1 2" key="1">
    <citation type="submission" date="2016-01" db="EMBL/GenBank/DDBJ databases">
        <authorList>
            <person name="Oliw E.H."/>
        </authorList>
    </citation>
    <scope>NUCLEOTIDE SEQUENCE [LARGE SCALE GENOMIC DNA]</scope>
    <source>
        <strain evidence="1 2">Kerr 14</strain>
    </source>
</reference>
<dbReference type="AlphaFoldDB" id="A0A1S7NP25"/>
<name>A0A1S7NP25_AGRTU</name>
<accession>A0A1S7NP25</accession>
<evidence type="ECO:0000313" key="1">
    <source>
        <dbReference type="EMBL" id="CUX09694.1"/>
    </source>
</evidence>
<dbReference type="Proteomes" id="UP000191897">
    <property type="component" value="Unassembled WGS sequence"/>
</dbReference>
<proteinExistence type="predicted"/>
<protein>
    <submittedName>
        <fullName evidence="1">Uncharacterized protein</fullName>
    </submittedName>
</protein>
<organism evidence="1 2">
    <name type="scientific">Agrobacterium tumefaciens str. Kerr 14</name>
    <dbReference type="NCBI Taxonomy" id="1183424"/>
    <lineage>
        <taxon>Bacteria</taxon>
        <taxon>Pseudomonadati</taxon>
        <taxon>Pseudomonadota</taxon>
        <taxon>Alphaproteobacteria</taxon>
        <taxon>Hyphomicrobiales</taxon>
        <taxon>Rhizobiaceae</taxon>
        <taxon>Rhizobium/Agrobacterium group</taxon>
        <taxon>Agrobacterium</taxon>
        <taxon>Agrobacterium tumefaciens complex</taxon>
    </lineage>
</organism>
<evidence type="ECO:0000313" key="2">
    <source>
        <dbReference type="Proteomes" id="UP000191897"/>
    </source>
</evidence>